<reference evidence="2 3" key="2">
    <citation type="submission" date="2018-11" db="EMBL/GenBank/DDBJ databases">
        <authorList>
            <consortium name="Pathogen Informatics"/>
        </authorList>
    </citation>
    <scope>NUCLEOTIDE SEQUENCE [LARGE SCALE GENOMIC DNA]</scope>
    <source>
        <strain evidence="2 3">Egypt</strain>
    </source>
</reference>
<dbReference type="AlphaFoldDB" id="A0A183B285"/>
<evidence type="ECO:0000313" key="2">
    <source>
        <dbReference type="EMBL" id="VDP90592.1"/>
    </source>
</evidence>
<gene>
    <name evidence="2" type="ORF">ECPE_LOCUS13320</name>
</gene>
<dbReference type="EMBL" id="UZAN01054807">
    <property type="protein sequence ID" value="VDP90592.1"/>
    <property type="molecule type" value="Genomic_DNA"/>
</dbReference>
<keyword evidence="3" id="KW-1185">Reference proteome</keyword>
<proteinExistence type="predicted"/>
<accession>A0A183B285</accession>
<feature type="region of interest" description="Disordered" evidence="1">
    <location>
        <begin position="1"/>
        <end position="55"/>
    </location>
</feature>
<feature type="compositionally biased region" description="Polar residues" evidence="1">
    <location>
        <begin position="44"/>
        <end position="55"/>
    </location>
</feature>
<organism evidence="4">
    <name type="scientific">Echinostoma caproni</name>
    <dbReference type="NCBI Taxonomy" id="27848"/>
    <lineage>
        <taxon>Eukaryota</taxon>
        <taxon>Metazoa</taxon>
        <taxon>Spiralia</taxon>
        <taxon>Lophotrochozoa</taxon>
        <taxon>Platyhelminthes</taxon>
        <taxon>Trematoda</taxon>
        <taxon>Digenea</taxon>
        <taxon>Plagiorchiida</taxon>
        <taxon>Echinostomata</taxon>
        <taxon>Echinostomatoidea</taxon>
        <taxon>Echinostomatidae</taxon>
        <taxon>Echinostoma</taxon>
    </lineage>
</organism>
<evidence type="ECO:0000313" key="3">
    <source>
        <dbReference type="Proteomes" id="UP000272942"/>
    </source>
</evidence>
<sequence>MTNVNLSQAPPPSNFPRSSNPTSGNICSESSNSSFLKPKDPGQSADNTELSSDLGSISGFDSGDLDRYLQIPAAFLESEGDERWTGRRDSCTMTAEVLSALSVPRTDSPLSSDRSKGDTATITGSNLLKSSVHSCSPIPADESSNYYCSTVSLLDSGQMQPSHFQDVASKLGISMTPNDYQLLTNPQLANYVTDETTETQLLG</sequence>
<evidence type="ECO:0000256" key="1">
    <source>
        <dbReference type="SAM" id="MobiDB-lite"/>
    </source>
</evidence>
<reference evidence="4" key="1">
    <citation type="submission" date="2016-06" db="UniProtKB">
        <authorList>
            <consortium name="WormBaseParasite"/>
        </authorList>
    </citation>
    <scope>IDENTIFICATION</scope>
</reference>
<feature type="compositionally biased region" description="Low complexity" evidence="1">
    <location>
        <begin position="15"/>
        <end position="34"/>
    </location>
</feature>
<dbReference type="OrthoDB" id="6241105at2759"/>
<evidence type="ECO:0000313" key="4">
    <source>
        <dbReference type="WBParaSite" id="ECPE_0001335901-mRNA-1"/>
    </source>
</evidence>
<dbReference type="Proteomes" id="UP000272942">
    <property type="component" value="Unassembled WGS sequence"/>
</dbReference>
<dbReference type="WBParaSite" id="ECPE_0001335901-mRNA-1">
    <property type="protein sequence ID" value="ECPE_0001335901-mRNA-1"/>
    <property type="gene ID" value="ECPE_0001335901"/>
</dbReference>
<name>A0A183B285_9TREM</name>
<protein>
    <submittedName>
        <fullName evidence="4">NF2L1</fullName>
    </submittedName>
</protein>